<evidence type="ECO:0000256" key="1">
    <source>
        <dbReference type="SAM" id="MobiDB-lite"/>
    </source>
</evidence>
<reference evidence="2" key="1">
    <citation type="submission" date="2023-03" db="EMBL/GenBank/DDBJ databases">
        <title>Massive genome expansion in bonnet fungi (Mycena s.s.) driven by repeated elements and novel gene families across ecological guilds.</title>
        <authorList>
            <consortium name="Lawrence Berkeley National Laboratory"/>
            <person name="Harder C.B."/>
            <person name="Miyauchi S."/>
            <person name="Viragh M."/>
            <person name="Kuo A."/>
            <person name="Thoen E."/>
            <person name="Andreopoulos B."/>
            <person name="Lu D."/>
            <person name="Skrede I."/>
            <person name="Drula E."/>
            <person name="Henrissat B."/>
            <person name="Morin E."/>
            <person name="Kohler A."/>
            <person name="Barry K."/>
            <person name="LaButti K."/>
            <person name="Morin E."/>
            <person name="Salamov A."/>
            <person name="Lipzen A."/>
            <person name="Mereny Z."/>
            <person name="Hegedus B."/>
            <person name="Baldrian P."/>
            <person name="Stursova M."/>
            <person name="Weitz H."/>
            <person name="Taylor A."/>
            <person name="Grigoriev I.V."/>
            <person name="Nagy L.G."/>
            <person name="Martin F."/>
            <person name="Kauserud H."/>
        </authorList>
    </citation>
    <scope>NUCLEOTIDE SEQUENCE</scope>
    <source>
        <strain evidence="2">9284</strain>
    </source>
</reference>
<gene>
    <name evidence="2" type="ORF">FB45DRAFT_446911</name>
</gene>
<accession>A0AAD7C186</accession>
<feature type="compositionally biased region" description="Acidic residues" evidence="1">
    <location>
        <begin position="725"/>
        <end position="734"/>
    </location>
</feature>
<dbReference type="EMBL" id="JARKIF010000006">
    <property type="protein sequence ID" value="KAJ7636445.1"/>
    <property type="molecule type" value="Genomic_DNA"/>
</dbReference>
<dbReference type="Proteomes" id="UP001221142">
    <property type="component" value="Unassembled WGS sequence"/>
</dbReference>
<dbReference type="InterPro" id="IPR018247">
    <property type="entry name" value="EF_Hand_1_Ca_BS"/>
</dbReference>
<name>A0AAD7C186_9AGAR</name>
<evidence type="ECO:0000313" key="3">
    <source>
        <dbReference type="Proteomes" id="UP001221142"/>
    </source>
</evidence>
<sequence>MDVKIDRAEKALQDARALIQNIAGGSSKKQNKAHVRKILGALQQTMSVLGGAGEYDPRAKAAVSIFMSVLQLEINRRDNDESIVAVCYSMTSMIFVLRYLNEDVAQREDLADQLAEHMENMSLAIKDFGAFADVYYTKCKSWIVRFARATEFKTKIQDFAQTFKEHQDRIEFILVVQMAGGQVQIARDVAAVQSSIGTLIDRVGEPMSDRERQALQYISAHGQQILETSQGLSEVGKKLHDSVTSSTMEAINDAFDELLEQNSTLFEFKLKGATMELGEAINRSTSTILQRMDSGPHDLIDEPDIKAIWKGNEWKFSVKCRIFVDALCNFYTEKFIKTSGDDGWTLKILSKVINYPAVGEAIDEDASGFISVHEMNQFLKKNVELPTPVWFALWAVGPQYLDSDYTAKINEITTDLNKRCAKLKTAATSANEEDLVSCLDGYLDSLKLIGCITDWAEWDAGASGLEELDDETETELVEVATKFAAKKEGVIQGNLETVAYRVDRSSLPSLTEEPAFRIEQSISVLLYLVLKKHQEIIVAGMDSATAAAKWQEMDDSLDSLIWEFHERFKSLRRSWRSQKLDIELQVECYAGGLFNGWYEEYDKDDNLISNLLEDDEDEDEDDEEGEGEENEDKDKNKDADADKGNNVDSVDAKVEQLSTRVTAIDARLDKIESMLEQLLSMGQGGGTTSAARKPGVRDYVQKESQMTTESEGEGEEAPESGGEGEAGESGEESE</sequence>
<evidence type="ECO:0008006" key="4">
    <source>
        <dbReference type="Google" id="ProtNLM"/>
    </source>
</evidence>
<dbReference type="AlphaFoldDB" id="A0AAD7C186"/>
<proteinExistence type="predicted"/>
<dbReference type="PROSITE" id="PS00018">
    <property type="entry name" value="EF_HAND_1"/>
    <property type="match status" value="1"/>
</dbReference>
<keyword evidence="3" id="KW-1185">Reference proteome</keyword>
<protein>
    <recommendedName>
        <fullName evidence="4">EF-hand domain-containing protein</fullName>
    </recommendedName>
</protein>
<feature type="region of interest" description="Disordered" evidence="1">
    <location>
        <begin position="681"/>
        <end position="734"/>
    </location>
</feature>
<feature type="compositionally biased region" description="Acidic residues" evidence="1">
    <location>
        <begin position="614"/>
        <end position="631"/>
    </location>
</feature>
<evidence type="ECO:0000313" key="2">
    <source>
        <dbReference type="EMBL" id="KAJ7636445.1"/>
    </source>
</evidence>
<comment type="caution">
    <text evidence="2">The sequence shown here is derived from an EMBL/GenBank/DDBJ whole genome shotgun (WGS) entry which is preliminary data.</text>
</comment>
<feature type="region of interest" description="Disordered" evidence="1">
    <location>
        <begin position="614"/>
        <end position="651"/>
    </location>
</feature>
<organism evidence="2 3">
    <name type="scientific">Roridomyces roridus</name>
    <dbReference type="NCBI Taxonomy" id="1738132"/>
    <lineage>
        <taxon>Eukaryota</taxon>
        <taxon>Fungi</taxon>
        <taxon>Dikarya</taxon>
        <taxon>Basidiomycota</taxon>
        <taxon>Agaricomycotina</taxon>
        <taxon>Agaricomycetes</taxon>
        <taxon>Agaricomycetidae</taxon>
        <taxon>Agaricales</taxon>
        <taxon>Marasmiineae</taxon>
        <taxon>Mycenaceae</taxon>
        <taxon>Roridomyces</taxon>
    </lineage>
</organism>
<feature type="compositionally biased region" description="Basic and acidic residues" evidence="1">
    <location>
        <begin position="632"/>
        <end position="651"/>
    </location>
</feature>